<dbReference type="Proteomes" id="UP000565441">
    <property type="component" value="Unassembled WGS sequence"/>
</dbReference>
<sequence length="974" mass="105151">MNTANTSQTDPADIPSAPLRRHVVIKSGSQNYLVPQYLATVTEQKLLTEAEKEKELKKAKTLPGPNKHLDGNCLNLASGSVTIPPDPPMTQRELLGLHAEIKAFQQIHNVTYASAARQLYLAEVAKLQSEQVALNAFRTVRKEIDEPEEDNPDVCILYSRGSRGHAKLVSFESFISATAHILQVLGIGNPELLSELGCGWPAGLYDAGQRSTEVRTSPASHPAAPHPNAYTVLDNDPRSAGQRSAEVRTSPASHPAAPHPNAYTVLDNDPRSAGQRSAEVRTSPASYPAAPHPNAYTVLGVPTDNNPRRSADPPLATPLPPTPTHIQCWTTIRGGPQIPATLPPPPLTALYRPAAGPAGLLGPRWHCSGPAGAVKYATMYCPAGQWDTLHCSVLVGVGIQFGNFLIADPCERHSAPGLGVSRVWRGILGWLCQSMSRYLPSNTLAELKEDWLRWLALPAELHPDERVPVLEDLRTGLRRLHRQAPGPGRVVWEAEGEAKRAIWAVIRRDPVLAARFAVFRPVDLPLEETVPAQPERSTRWDIAPVPLKRKRSRWDVKAVPEGVRSADVVRIGDASGGGVVSPGDGVNVFASDARTLLPLEGSSPPRGGRPPRPQPRPTGRETSSPPRHGELEVATAAALAAEEVGSEEEAHLSASSIGESEVALRRSTRRPSEKSKSVGSVLKPRVEVLVPPLDPKRKRQADADDSAVTPAPKKAKGQRRGAATEERIVLLKKAGWFERGTPCNRCRKQKVACPQNPDHGSCLRCQAQRKGCFSLSGSATAAGAALERPRRRAVSGRVVTDFDEESGTGMALFESEAVPPFPMVKGEHIRGASLRDAAARAERGVVGSEFLHGEHVPLGVRDMLAEAHELLGRDPWVTQSLVNSTDIVGLETLRASRHAVLRTLVTEAHLAAAHVEIARDSLTQVRQRLSDTVAALNEVDDRLEQLYTEARAEEEAAGDDGEVWDGIGGFGVDE</sequence>
<keyword evidence="3" id="KW-1185">Reference proteome</keyword>
<feature type="compositionally biased region" description="Low complexity" evidence="1">
    <location>
        <begin position="217"/>
        <end position="229"/>
    </location>
</feature>
<dbReference type="OrthoDB" id="3044119at2759"/>
<evidence type="ECO:0008006" key="4">
    <source>
        <dbReference type="Google" id="ProtNLM"/>
    </source>
</evidence>
<proteinExistence type="predicted"/>
<organism evidence="2 3">
    <name type="scientific">Tricholomella constricta</name>
    <dbReference type="NCBI Taxonomy" id="117010"/>
    <lineage>
        <taxon>Eukaryota</taxon>
        <taxon>Fungi</taxon>
        <taxon>Dikarya</taxon>
        <taxon>Basidiomycota</taxon>
        <taxon>Agaricomycotina</taxon>
        <taxon>Agaricomycetes</taxon>
        <taxon>Agaricomycetidae</taxon>
        <taxon>Agaricales</taxon>
        <taxon>Tricholomatineae</taxon>
        <taxon>Lyophyllaceae</taxon>
        <taxon>Tricholomella</taxon>
    </lineage>
</organism>
<accession>A0A8H5HEW9</accession>
<dbReference type="EMBL" id="JAACJP010000009">
    <property type="protein sequence ID" value="KAF5381992.1"/>
    <property type="molecule type" value="Genomic_DNA"/>
</dbReference>
<feature type="compositionally biased region" description="Low complexity" evidence="1">
    <location>
        <begin position="250"/>
        <end position="262"/>
    </location>
</feature>
<feature type="compositionally biased region" description="Low complexity" evidence="1">
    <location>
        <begin position="597"/>
        <end position="606"/>
    </location>
</feature>
<evidence type="ECO:0000256" key="1">
    <source>
        <dbReference type="SAM" id="MobiDB-lite"/>
    </source>
</evidence>
<reference evidence="2 3" key="1">
    <citation type="journal article" date="2020" name="ISME J.">
        <title>Uncovering the hidden diversity of litter-decomposition mechanisms in mushroom-forming fungi.</title>
        <authorList>
            <person name="Floudas D."/>
            <person name="Bentzer J."/>
            <person name="Ahren D."/>
            <person name="Johansson T."/>
            <person name="Persson P."/>
            <person name="Tunlid A."/>
        </authorList>
    </citation>
    <scope>NUCLEOTIDE SEQUENCE [LARGE SCALE GENOMIC DNA]</scope>
    <source>
        <strain evidence="2 3">CBS 661.87</strain>
    </source>
</reference>
<evidence type="ECO:0000313" key="2">
    <source>
        <dbReference type="EMBL" id="KAF5381992.1"/>
    </source>
</evidence>
<comment type="caution">
    <text evidence="2">The sequence shown here is derived from an EMBL/GenBank/DDBJ whole genome shotgun (WGS) entry which is preliminary data.</text>
</comment>
<feature type="compositionally biased region" description="Low complexity" evidence="1">
    <location>
        <begin position="632"/>
        <end position="643"/>
    </location>
</feature>
<feature type="region of interest" description="Disordered" evidence="1">
    <location>
        <begin position="209"/>
        <end position="321"/>
    </location>
</feature>
<gene>
    <name evidence="2" type="ORF">D9615_004470</name>
</gene>
<feature type="compositionally biased region" description="Pro residues" evidence="1">
    <location>
        <begin position="607"/>
        <end position="616"/>
    </location>
</feature>
<dbReference type="AlphaFoldDB" id="A0A8H5HEW9"/>
<name>A0A8H5HEW9_9AGAR</name>
<feature type="region of interest" description="Disordered" evidence="1">
    <location>
        <begin position="597"/>
        <end position="724"/>
    </location>
</feature>
<evidence type="ECO:0000313" key="3">
    <source>
        <dbReference type="Proteomes" id="UP000565441"/>
    </source>
</evidence>
<protein>
    <recommendedName>
        <fullName evidence="4">Zn(2)-C6 fungal-type domain-containing protein</fullName>
    </recommendedName>
</protein>